<proteinExistence type="predicted"/>
<gene>
    <name evidence="3" type="ORF">MAR_033406</name>
</gene>
<dbReference type="SUPFAM" id="SSF53474">
    <property type="entry name" value="alpha/beta-Hydrolases"/>
    <property type="match status" value="1"/>
</dbReference>
<dbReference type="PANTHER" id="PTHR46197:SF3">
    <property type="entry name" value="AB HYDROLASE-1 DOMAIN-CONTAINING PROTEIN"/>
    <property type="match status" value="1"/>
</dbReference>
<dbReference type="EMBL" id="CP111028">
    <property type="protein sequence ID" value="WAR30864.1"/>
    <property type="molecule type" value="Genomic_DNA"/>
</dbReference>
<comment type="subcellular location">
    <subcellularLocation>
        <location evidence="1">Cytoplasm</location>
    </subcellularLocation>
</comment>
<dbReference type="InterPro" id="IPR029058">
    <property type="entry name" value="AB_hydrolase_fold"/>
</dbReference>
<organism evidence="3 4">
    <name type="scientific">Mya arenaria</name>
    <name type="common">Soft-shell clam</name>
    <dbReference type="NCBI Taxonomy" id="6604"/>
    <lineage>
        <taxon>Eukaryota</taxon>
        <taxon>Metazoa</taxon>
        <taxon>Spiralia</taxon>
        <taxon>Lophotrochozoa</taxon>
        <taxon>Mollusca</taxon>
        <taxon>Bivalvia</taxon>
        <taxon>Autobranchia</taxon>
        <taxon>Heteroconchia</taxon>
        <taxon>Euheterodonta</taxon>
        <taxon>Imparidentia</taxon>
        <taxon>Neoheterodontei</taxon>
        <taxon>Myida</taxon>
        <taxon>Myoidea</taxon>
        <taxon>Myidae</taxon>
        <taxon>Mya</taxon>
    </lineage>
</organism>
<dbReference type="Gene3D" id="3.40.50.1820">
    <property type="entry name" value="alpha/beta hydrolase"/>
    <property type="match status" value="1"/>
</dbReference>
<dbReference type="PANTHER" id="PTHR46197">
    <property type="entry name" value="PROTEIN ABHD14B-LIKE"/>
    <property type="match status" value="1"/>
</dbReference>
<evidence type="ECO:0000256" key="2">
    <source>
        <dbReference type="ARBA" id="ARBA00022490"/>
    </source>
</evidence>
<evidence type="ECO:0000313" key="3">
    <source>
        <dbReference type="EMBL" id="WAR30864.1"/>
    </source>
</evidence>
<protein>
    <submittedName>
        <fullName evidence="3">ABHEA-like protein</fullName>
    </submittedName>
</protein>
<evidence type="ECO:0000313" key="4">
    <source>
        <dbReference type="Proteomes" id="UP001164746"/>
    </source>
</evidence>
<name>A0ABY7GBX1_MYAAR</name>
<dbReference type="Proteomes" id="UP001164746">
    <property type="component" value="Chromosome 17"/>
</dbReference>
<keyword evidence="4" id="KW-1185">Reference proteome</keyword>
<sequence length="315" mass="35174">MELPPSADVDIEYHLHPLHEYQCSSQVVFSLDHHFRNISLMSVAASTKLNLKAALLVQFGPHAALYRNENTVACPHNCCLPLTSVYTSTSSKACRKPNKNIFEGFLDMDEKETGQKDKVKMAAVSSVTMELTDEFFDALKTEKEPEEKTLKVNDSLELVYREVVPASSNFDVLFLHEAKGKSKKPDAMENGEFIKKAIAALKLDKPVIISPSMSGGYSLPYLFNEPATVLERSRGFVPVAPVSTAEYKDKFKDAKIPTLIIYGENDKVIGPEALKNLKNLPSIKMEVKLEAAGHACYMNKPKDFNKKLVEFLKQL</sequence>
<keyword evidence="2" id="KW-0963">Cytoplasm</keyword>
<reference evidence="3" key="1">
    <citation type="submission" date="2022-11" db="EMBL/GenBank/DDBJ databases">
        <title>Centuries of genome instability and evolution in soft-shell clam transmissible cancer (bioRxiv).</title>
        <authorList>
            <person name="Hart S.F.M."/>
            <person name="Yonemitsu M.A."/>
            <person name="Giersch R.M."/>
            <person name="Beal B.F."/>
            <person name="Arriagada G."/>
            <person name="Davis B.W."/>
            <person name="Ostrander E.A."/>
            <person name="Goff S.P."/>
            <person name="Metzger M.J."/>
        </authorList>
    </citation>
    <scope>NUCLEOTIDE SEQUENCE</scope>
    <source>
        <strain evidence="3">MELC-2E11</strain>
        <tissue evidence="3">Siphon/mantle</tissue>
    </source>
</reference>
<evidence type="ECO:0000256" key="1">
    <source>
        <dbReference type="ARBA" id="ARBA00004496"/>
    </source>
</evidence>
<accession>A0ABY7GBX1</accession>